<name>A0A8J6HLT3_TENMO</name>
<feature type="domain" description="DUF5641" evidence="1">
    <location>
        <begin position="160"/>
        <end position="223"/>
    </location>
</feature>
<proteinExistence type="predicted"/>
<dbReference type="Pfam" id="PF18701">
    <property type="entry name" value="DUF5641"/>
    <property type="match status" value="1"/>
</dbReference>
<gene>
    <name evidence="2" type="ORF">GEV33_005816</name>
</gene>
<dbReference type="InterPro" id="IPR040676">
    <property type="entry name" value="DUF5641"/>
</dbReference>
<protein>
    <recommendedName>
        <fullName evidence="1">DUF5641 domain-containing protein</fullName>
    </recommendedName>
</protein>
<accession>A0A8J6HLT3</accession>
<dbReference type="AlphaFoldDB" id="A0A8J6HLT3"/>
<evidence type="ECO:0000313" key="3">
    <source>
        <dbReference type="Proteomes" id="UP000719412"/>
    </source>
</evidence>
<dbReference type="PANTHER" id="PTHR47331">
    <property type="entry name" value="PHD-TYPE DOMAIN-CONTAINING PROTEIN"/>
    <property type="match status" value="1"/>
</dbReference>
<comment type="caution">
    <text evidence="2">The sequence shown here is derived from an EMBL/GenBank/DDBJ whole genome shotgun (WGS) entry which is preliminary data.</text>
</comment>
<evidence type="ECO:0000313" key="2">
    <source>
        <dbReference type="EMBL" id="KAH0816975.1"/>
    </source>
</evidence>
<organism evidence="2 3">
    <name type="scientific">Tenebrio molitor</name>
    <name type="common">Yellow mealworm beetle</name>
    <dbReference type="NCBI Taxonomy" id="7067"/>
    <lineage>
        <taxon>Eukaryota</taxon>
        <taxon>Metazoa</taxon>
        <taxon>Ecdysozoa</taxon>
        <taxon>Arthropoda</taxon>
        <taxon>Hexapoda</taxon>
        <taxon>Insecta</taxon>
        <taxon>Pterygota</taxon>
        <taxon>Neoptera</taxon>
        <taxon>Endopterygota</taxon>
        <taxon>Coleoptera</taxon>
        <taxon>Polyphaga</taxon>
        <taxon>Cucujiformia</taxon>
        <taxon>Tenebrionidae</taxon>
        <taxon>Tenebrio</taxon>
    </lineage>
</organism>
<dbReference type="Proteomes" id="UP000719412">
    <property type="component" value="Unassembled WGS sequence"/>
</dbReference>
<reference evidence="2" key="2">
    <citation type="submission" date="2021-08" db="EMBL/GenBank/DDBJ databases">
        <authorList>
            <person name="Eriksson T."/>
        </authorList>
    </citation>
    <scope>NUCLEOTIDE SEQUENCE</scope>
    <source>
        <strain evidence="2">Stoneville</strain>
        <tissue evidence="2">Whole head</tissue>
    </source>
</reference>
<dbReference type="GO" id="GO:0071897">
    <property type="term" value="P:DNA biosynthetic process"/>
    <property type="evidence" value="ECO:0007669"/>
    <property type="project" value="UniProtKB-ARBA"/>
</dbReference>
<keyword evidence="3" id="KW-1185">Reference proteome</keyword>
<dbReference type="EMBL" id="JABDTM020020553">
    <property type="protein sequence ID" value="KAH0816975.1"/>
    <property type="molecule type" value="Genomic_DNA"/>
</dbReference>
<evidence type="ECO:0000259" key="1">
    <source>
        <dbReference type="Pfam" id="PF18701"/>
    </source>
</evidence>
<dbReference type="SUPFAM" id="SSF56672">
    <property type="entry name" value="DNA/RNA polymerases"/>
    <property type="match status" value="1"/>
</dbReference>
<dbReference type="InterPro" id="IPR043502">
    <property type="entry name" value="DNA/RNA_pol_sf"/>
</dbReference>
<sequence length="360" mass="40483">MNNPDCYYLPHHAVYKNSLDSKKIRVVFDASAKSNNGKSLNDNILVGQQLQQDLLEILIRFRTHQYVLNADITKMYRQIKINEHDKDYQRIIWRDNPNQPLQIFRLTTVTYGTASAPFLAVRCLQQLAHENKNDYPSASNVILNDFYIDDLLTGSGFELSKWTSNEATCLPHSNNCNANNGSVVQLDKGRIQQVHPGSDGNVRVVTVKTNRGTYKRGVRKVCVKIWSGSSVDDSFHVCSQASPVVLEPGNSGVVNRSGTYLTDGQFGVRRFFVNRAREATEFARKCFSAYNGQVKAALIGGDCRQLERSDVVFLDFYSTLRQPVTNLPTDNADRSSLQLHASQCDIRFRTVCHLASSGHV</sequence>
<reference evidence="2" key="1">
    <citation type="journal article" date="2020" name="J Insects Food Feed">
        <title>The yellow mealworm (Tenebrio molitor) genome: a resource for the emerging insects as food and feed industry.</title>
        <authorList>
            <person name="Eriksson T."/>
            <person name="Andere A."/>
            <person name="Kelstrup H."/>
            <person name="Emery V."/>
            <person name="Picard C."/>
        </authorList>
    </citation>
    <scope>NUCLEOTIDE SEQUENCE</scope>
    <source>
        <strain evidence="2">Stoneville</strain>
        <tissue evidence="2">Whole head</tissue>
    </source>
</reference>